<protein>
    <submittedName>
        <fullName evidence="1">Uncharacterized protein</fullName>
    </submittedName>
</protein>
<evidence type="ECO:0000313" key="1">
    <source>
        <dbReference type="EMBL" id="CSC69794.1"/>
    </source>
</evidence>
<proteinExistence type="predicted"/>
<evidence type="ECO:0000313" key="2">
    <source>
        <dbReference type="Proteomes" id="UP000046067"/>
    </source>
</evidence>
<sequence length="121" mass="14500">MINRRNWTQTHRYGWELPEFRHQFRVWVRRKTFAIHFLTEVVQLLFGQTAFNESTRVDPWRDVTLIVNQVATVFLVWSTEEVVETGFVESSGRLERSHVATQFQIFLRCTQHDHNRVPAND</sequence>
<dbReference type="EMBL" id="CWQJ01000027">
    <property type="protein sequence ID" value="CSC69794.1"/>
    <property type="molecule type" value="Genomic_DNA"/>
</dbReference>
<organism evidence="1 2">
    <name type="scientific">Vibrio cholerae</name>
    <dbReference type="NCBI Taxonomy" id="666"/>
    <lineage>
        <taxon>Bacteria</taxon>
        <taxon>Pseudomonadati</taxon>
        <taxon>Pseudomonadota</taxon>
        <taxon>Gammaproteobacteria</taxon>
        <taxon>Vibrionales</taxon>
        <taxon>Vibrionaceae</taxon>
        <taxon>Vibrio</taxon>
    </lineage>
</organism>
<name>A0A655ZHQ3_VIBCL</name>
<dbReference type="Proteomes" id="UP000046067">
    <property type="component" value="Unassembled WGS sequence"/>
</dbReference>
<gene>
    <name evidence="1" type="ORF">ERS013201_03313</name>
</gene>
<accession>A0A655ZHQ3</accession>
<dbReference type="AlphaFoldDB" id="A0A655ZHQ3"/>
<reference evidence="1 2" key="1">
    <citation type="submission" date="2015-07" db="EMBL/GenBank/DDBJ databases">
        <authorList>
            <consortium name="Pathogen Informatics"/>
        </authorList>
    </citation>
    <scope>NUCLEOTIDE SEQUENCE [LARGE SCALE GENOMIC DNA]</scope>
    <source>
        <strain evidence="1 2">A325</strain>
    </source>
</reference>